<feature type="region of interest" description="Disordered" evidence="1">
    <location>
        <begin position="241"/>
        <end position="260"/>
    </location>
</feature>
<comment type="caution">
    <text evidence="2">The sequence shown here is derived from an EMBL/GenBank/DDBJ whole genome shotgun (WGS) entry which is preliminary data.</text>
</comment>
<dbReference type="InterPro" id="IPR036610">
    <property type="entry name" value="PEBP-like_sf"/>
</dbReference>
<sequence>MIDVAEKPEFALGDSSSIAPSNLYTILLVDTTCDDARTLHFARANYKYLFDITKIGSESDALLEYQAPGAFGETGDERKYSFLMYKQPGNDEITELSLPGEGEAFDVKQFQDDNGLEDAIAGVGMVVKLGGETSCDGQPASPLPSSPASSSESAPESTDAPEPSSSGSEPSSTPAITSAAVTRASSSAAASETTETSEEPESTQADDSQTETETDLVVATSAVQSGPQTNTVFQTIATADVSTSGSPTNSSAPAQQTDNGASGLSVVSVHCGIAASLVAFIGLFVL</sequence>
<name>A0A9P4N398_9PLEO</name>
<dbReference type="SUPFAM" id="SSF49777">
    <property type="entry name" value="PEBP-like"/>
    <property type="match status" value="1"/>
</dbReference>
<dbReference type="CDD" id="cd00866">
    <property type="entry name" value="PEBP_euk"/>
    <property type="match status" value="1"/>
</dbReference>
<protein>
    <submittedName>
        <fullName evidence="2">Uncharacterized protein</fullName>
    </submittedName>
</protein>
<evidence type="ECO:0000313" key="3">
    <source>
        <dbReference type="Proteomes" id="UP000800093"/>
    </source>
</evidence>
<feature type="compositionally biased region" description="Low complexity" evidence="1">
    <location>
        <begin position="146"/>
        <end position="194"/>
    </location>
</feature>
<accession>A0A9P4N398</accession>
<dbReference type="AlphaFoldDB" id="A0A9P4N398"/>
<dbReference type="EMBL" id="ML986626">
    <property type="protein sequence ID" value="KAF2263383.1"/>
    <property type="molecule type" value="Genomic_DNA"/>
</dbReference>
<proteinExistence type="predicted"/>
<evidence type="ECO:0000256" key="1">
    <source>
        <dbReference type="SAM" id="MobiDB-lite"/>
    </source>
</evidence>
<keyword evidence="3" id="KW-1185">Reference proteome</keyword>
<evidence type="ECO:0000313" key="2">
    <source>
        <dbReference type="EMBL" id="KAF2263383.1"/>
    </source>
</evidence>
<reference evidence="3" key="1">
    <citation type="journal article" date="2020" name="Stud. Mycol.">
        <title>101 Dothideomycetes genomes: A test case for predicting lifestyles and emergence of pathogens.</title>
        <authorList>
            <person name="Haridas S."/>
            <person name="Albert R."/>
            <person name="Binder M."/>
            <person name="Bloem J."/>
            <person name="LaButti K."/>
            <person name="Salamov A."/>
            <person name="Andreopoulos B."/>
            <person name="Baker S."/>
            <person name="Barry K."/>
            <person name="Bills G."/>
            <person name="Bluhm B."/>
            <person name="Cannon C."/>
            <person name="Castanera R."/>
            <person name="Culley D."/>
            <person name="Daum C."/>
            <person name="Ezra D."/>
            <person name="Gonzalez J."/>
            <person name="Henrissat B."/>
            <person name="Kuo A."/>
            <person name="Liang C."/>
            <person name="Lipzen A."/>
            <person name="Lutzoni F."/>
            <person name="Magnuson J."/>
            <person name="Mondo S."/>
            <person name="Nolan M."/>
            <person name="Ohm R."/>
            <person name="Pangilinan J."/>
            <person name="Park H.-J."/>
            <person name="Ramirez L."/>
            <person name="Alfaro M."/>
            <person name="Sun H."/>
            <person name="Tritt A."/>
            <person name="Yoshinaga Y."/>
            <person name="Zwiers L.-H."/>
            <person name="Turgeon B."/>
            <person name="Goodwin S."/>
            <person name="Spatafora J."/>
            <person name="Crous P."/>
            <person name="Grigoriev I."/>
        </authorList>
    </citation>
    <scope>NUCLEOTIDE SEQUENCE [LARGE SCALE GENOMIC DNA]</scope>
    <source>
        <strain evidence="3">CBS 304.66</strain>
    </source>
</reference>
<dbReference type="Gene3D" id="3.90.280.10">
    <property type="entry name" value="PEBP-like"/>
    <property type="match status" value="1"/>
</dbReference>
<organism evidence="2 3">
    <name type="scientific">Lojkania enalia</name>
    <dbReference type="NCBI Taxonomy" id="147567"/>
    <lineage>
        <taxon>Eukaryota</taxon>
        <taxon>Fungi</taxon>
        <taxon>Dikarya</taxon>
        <taxon>Ascomycota</taxon>
        <taxon>Pezizomycotina</taxon>
        <taxon>Dothideomycetes</taxon>
        <taxon>Pleosporomycetidae</taxon>
        <taxon>Pleosporales</taxon>
        <taxon>Pleosporales incertae sedis</taxon>
        <taxon>Lojkania</taxon>
    </lineage>
</organism>
<gene>
    <name evidence="2" type="ORF">CC78DRAFT_533995</name>
</gene>
<dbReference type="OrthoDB" id="5231984at2759"/>
<dbReference type="InterPro" id="IPR035810">
    <property type="entry name" value="PEBP_euk"/>
</dbReference>
<dbReference type="Proteomes" id="UP000800093">
    <property type="component" value="Unassembled WGS sequence"/>
</dbReference>
<feature type="region of interest" description="Disordered" evidence="1">
    <location>
        <begin position="133"/>
        <end position="215"/>
    </location>
</feature>